<proteinExistence type="predicted"/>
<dbReference type="Pfam" id="PF13620">
    <property type="entry name" value="CarboxypepD_reg"/>
    <property type="match status" value="1"/>
</dbReference>
<dbReference type="GO" id="GO:0004180">
    <property type="term" value="F:carboxypeptidase activity"/>
    <property type="evidence" value="ECO:0007669"/>
    <property type="project" value="UniProtKB-KW"/>
</dbReference>
<reference evidence="1 2" key="1">
    <citation type="submission" date="2020-10" db="EMBL/GenBank/DDBJ databases">
        <title>Complete genome sequence of Paludibaculum fermentans P105T, a facultatively anaerobic acidobacterium capable of dissimilatory Fe(III) reduction.</title>
        <authorList>
            <person name="Dedysh S.N."/>
            <person name="Beletsky A.V."/>
            <person name="Kulichevskaya I.S."/>
            <person name="Mardanov A.V."/>
            <person name="Ravin N.V."/>
        </authorList>
    </citation>
    <scope>NUCLEOTIDE SEQUENCE [LARGE SCALE GENOMIC DNA]</scope>
    <source>
        <strain evidence="1 2">P105</strain>
    </source>
</reference>
<dbReference type="Proteomes" id="UP000593892">
    <property type="component" value="Chromosome"/>
</dbReference>
<dbReference type="RefSeq" id="WP_194449065.1">
    <property type="nucleotide sequence ID" value="NZ_CP063849.1"/>
</dbReference>
<name>A0A7S7SKF2_PALFE</name>
<evidence type="ECO:0000313" key="2">
    <source>
        <dbReference type="Proteomes" id="UP000593892"/>
    </source>
</evidence>
<keyword evidence="1" id="KW-0645">Protease</keyword>
<keyword evidence="1" id="KW-0378">Hydrolase</keyword>
<accession>A0A7S7SKF2</accession>
<dbReference type="EMBL" id="CP063849">
    <property type="protein sequence ID" value="QOY87396.1"/>
    <property type="molecule type" value="Genomic_DNA"/>
</dbReference>
<dbReference type="InterPro" id="IPR013783">
    <property type="entry name" value="Ig-like_fold"/>
</dbReference>
<gene>
    <name evidence="1" type="ORF">IRI77_32315</name>
</gene>
<organism evidence="1 2">
    <name type="scientific">Paludibaculum fermentans</name>
    <dbReference type="NCBI Taxonomy" id="1473598"/>
    <lineage>
        <taxon>Bacteria</taxon>
        <taxon>Pseudomonadati</taxon>
        <taxon>Acidobacteriota</taxon>
        <taxon>Terriglobia</taxon>
        <taxon>Bryobacterales</taxon>
        <taxon>Bryobacteraceae</taxon>
        <taxon>Paludibaculum</taxon>
    </lineage>
</organism>
<dbReference type="Gene3D" id="2.60.40.10">
    <property type="entry name" value="Immunoglobulins"/>
    <property type="match status" value="1"/>
</dbReference>
<dbReference type="SUPFAM" id="SSF49464">
    <property type="entry name" value="Carboxypeptidase regulatory domain-like"/>
    <property type="match status" value="1"/>
</dbReference>
<dbReference type="KEGG" id="pfer:IRI77_32315"/>
<keyword evidence="2" id="KW-1185">Reference proteome</keyword>
<keyword evidence="1" id="KW-0121">Carboxypeptidase</keyword>
<sequence length="161" mass="17420">MFRDRPIRALHISAEEERALAPLELEAGLSAGCDALSLDLRDGILLAAGTEAGALAGAVVNRKDKPIANVAVELSCEEDRICGQTRTNAKGEFLFRGLKPGHYSVIAKGARHYSLTKEGFVVRAGLRLVYGSIELESCGWGDCNPAHRRKDPKFLGQICED</sequence>
<dbReference type="InterPro" id="IPR008969">
    <property type="entry name" value="CarboxyPept-like_regulatory"/>
</dbReference>
<protein>
    <submittedName>
        <fullName evidence="1">Carboxypeptidase regulatory-like domain-containing protein</fullName>
    </submittedName>
</protein>
<evidence type="ECO:0000313" key="1">
    <source>
        <dbReference type="EMBL" id="QOY87396.1"/>
    </source>
</evidence>
<dbReference type="AlphaFoldDB" id="A0A7S7SKF2"/>